<evidence type="ECO:0000256" key="2">
    <source>
        <dbReference type="SAM" id="SignalP"/>
    </source>
</evidence>
<dbReference type="SUPFAM" id="SSF56925">
    <property type="entry name" value="OMPA-like"/>
    <property type="match status" value="1"/>
</dbReference>
<sequence length="441" mass="48634">MRASARLLASIALVAAPIGIAQAQVLPTTPADSNDVSALPNRPAPERNDARAQDRATQSLDPIGAHFGSFTAFPKIEGGLIYDSNIYGLERETDDMIAKISPSLTIQGDTGVYKGTLRVALDRYQYFNRTLENRTDYAIGGNHSLEVAPETFLTANGAFSFNHEDRGDPNALATNLRPTEYYLYELGAGFARDLSTFRVGLDGGFKRYDYNNARQIGGGITNFQDRDRNQYKVAGRAGFEFSPGYTFVARAVWDKVDYDRKFNGQGFQRSSDGFRLSGGVGFELSQLLTGEVYGGWLRRNYDDARYPTISKPLFGGALTWYPTELTTVNVNVDRSVDETLAPGFSGYTTTSFSLNWTHELTRTFQLNGGGRYGHLNYGLSSIGTVDRSDDTYGLNVGIRYILNRNIYTSLGYDYSARQSTAVGVGSDFKRHKVLATVGIQM</sequence>
<accession>A0ABY7TLN6</accession>
<feature type="region of interest" description="Disordered" evidence="1">
    <location>
        <begin position="30"/>
        <end position="56"/>
    </location>
</feature>
<organism evidence="3 4">
    <name type="scientific">Sphingomonas naphthae</name>
    <dbReference type="NCBI Taxonomy" id="1813468"/>
    <lineage>
        <taxon>Bacteria</taxon>
        <taxon>Pseudomonadati</taxon>
        <taxon>Pseudomonadota</taxon>
        <taxon>Alphaproteobacteria</taxon>
        <taxon>Sphingomonadales</taxon>
        <taxon>Sphingomonadaceae</taxon>
        <taxon>Sphingomonas</taxon>
    </lineage>
</organism>
<protein>
    <submittedName>
        <fullName evidence="3">Outer membrane beta-barrel protein</fullName>
    </submittedName>
</protein>
<evidence type="ECO:0000313" key="3">
    <source>
        <dbReference type="EMBL" id="WCT74120.1"/>
    </source>
</evidence>
<dbReference type="RefSeq" id="WP_273688903.1">
    <property type="nucleotide sequence ID" value="NZ_CP117411.1"/>
</dbReference>
<dbReference type="EMBL" id="CP117411">
    <property type="protein sequence ID" value="WCT74120.1"/>
    <property type="molecule type" value="Genomic_DNA"/>
</dbReference>
<name>A0ABY7TLN6_9SPHN</name>
<proteinExistence type="predicted"/>
<keyword evidence="2" id="KW-0732">Signal</keyword>
<feature type="signal peptide" evidence="2">
    <location>
        <begin position="1"/>
        <end position="23"/>
    </location>
</feature>
<reference evidence="3 4" key="1">
    <citation type="submission" date="2023-02" db="EMBL/GenBank/DDBJ databases">
        <title>Genome sequence of Sphingomonas naphthae.</title>
        <authorList>
            <person name="Kim S."/>
            <person name="Heo J."/>
            <person name="Kwon S.-W."/>
        </authorList>
    </citation>
    <scope>NUCLEOTIDE SEQUENCE [LARGE SCALE GENOMIC DNA]</scope>
    <source>
        <strain evidence="3 4">KACC 18716</strain>
    </source>
</reference>
<evidence type="ECO:0000256" key="1">
    <source>
        <dbReference type="SAM" id="MobiDB-lite"/>
    </source>
</evidence>
<dbReference type="InterPro" id="IPR018759">
    <property type="entry name" value="BBP2_2"/>
</dbReference>
<dbReference type="Proteomes" id="UP001220395">
    <property type="component" value="Chromosome"/>
</dbReference>
<gene>
    <name evidence="3" type="ORF">PQ455_02490</name>
</gene>
<feature type="compositionally biased region" description="Basic and acidic residues" evidence="1">
    <location>
        <begin position="44"/>
        <end position="54"/>
    </location>
</feature>
<feature type="chain" id="PRO_5045779938" evidence="2">
    <location>
        <begin position="24"/>
        <end position="441"/>
    </location>
</feature>
<keyword evidence="4" id="KW-1185">Reference proteome</keyword>
<evidence type="ECO:0000313" key="4">
    <source>
        <dbReference type="Proteomes" id="UP001220395"/>
    </source>
</evidence>
<dbReference type="Pfam" id="PF10082">
    <property type="entry name" value="BBP2_2"/>
    <property type="match status" value="1"/>
</dbReference>
<dbReference type="InterPro" id="IPR011250">
    <property type="entry name" value="OMP/PagP_B-barrel"/>
</dbReference>